<accession>S7Q1F5</accession>
<sequence>MASNMKESNGNECAVAQKETSIRTKPQRLQGLGSGSFEAWGSDLTAAVAGSGSSSRVMGVTPSPDQPEQSVLNTNTKWKSLELKVQYIVYTEGARVRTRQR</sequence>
<proteinExistence type="predicted"/>
<evidence type="ECO:0000256" key="1">
    <source>
        <dbReference type="SAM" id="MobiDB-lite"/>
    </source>
</evidence>
<gene>
    <name evidence="2" type="ORF">D623_10022150</name>
</gene>
<protein>
    <submittedName>
        <fullName evidence="2">Uncharacterized protein</fullName>
    </submittedName>
</protein>
<dbReference type="EMBL" id="KE164011">
    <property type="protein sequence ID" value="EPQ14672.1"/>
    <property type="molecule type" value="Genomic_DNA"/>
</dbReference>
<name>S7Q1F5_MYOBR</name>
<dbReference type="AlphaFoldDB" id="S7Q1F5"/>
<feature type="region of interest" description="Disordered" evidence="1">
    <location>
        <begin position="53"/>
        <end position="73"/>
    </location>
</feature>
<feature type="compositionally biased region" description="Polar residues" evidence="1">
    <location>
        <begin position="1"/>
        <end position="11"/>
    </location>
</feature>
<feature type="region of interest" description="Disordered" evidence="1">
    <location>
        <begin position="1"/>
        <end position="22"/>
    </location>
</feature>
<evidence type="ECO:0000313" key="3">
    <source>
        <dbReference type="Proteomes" id="UP000052978"/>
    </source>
</evidence>
<organism evidence="2 3">
    <name type="scientific">Myotis brandtii</name>
    <name type="common">Brandt's bat</name>
    <dbReference type="NCBI Taxonomy" id="109478"/>
    <lineage>
        <taxon>Eukaryota</taxon>
        <taxon>Metazoa</taxon>
        <taxon>Chordata</taxon>
        <taxon>Craniata</taxon>
        <taxon>Vertebrata</taxon>
        <taxon>Euteleostomi</taxon>
        <taxon>Mammalia</taxon>
        <taxon>Eutheria</taxon>
        <taxon>Laurasiatheria</taxon>
        <taxon>Chiroptera</taxon>
        <taxon>Yangochiroptera</taxon>
        <taxon>Vespertilionidae</taxon>
        <taxon>Myotis</taxon>
    </lineage>
</organism>
<evidence type="ECO:0000313" key="2">
    <source>
        <dbReference type="EMBL" id="EPQ14672.1"/>
    </source>
</evidence>
<reference evidence="2 3" key="1">
    <citation type="journal article" date="2013" name="Nat. Commun.">
        <title>Genome analysis reveals insights into physiology and longevity of the Brandt's bat Myotis brandtii.</title>
        <authorList>
            <person name="Seim I."/>
            <person name="Fang X."/>
            <person name="Xiong Z."/>
            <person name="Lobanov A.V."/>
            <person name="Huang Z."/>
            <person name="Ma S."/>
            <person name="Feng Y."/>
            <person name="Turanov A.A."/>
            <person name="Zhu Y."/>
            <person name="Lenz T.L."/>
            <person name="Gerashchenko M.V."/>
            <person name="Fan D."/>
            <person name="Hee Yim S."/>
            <person name="Yao X."/>
            <person name="Jordan D."/>
            <person name="Xiong Y."/>
            <person name="Ma Y."/>
            <person name="Lyapunov A.N."/>
            <person name="Chen G."/>
            <person name="Kulakova O.I."/>
            <person name="Sun Y."/>
            <person name="Lee S.G."/>
            <person name="Bronson R.T."/>
            <person name="Moskalev A.A."/>
            <person name="Sunyaev S.R."/>
            <person name="Zhang G."/>
            <person name="Krogh A."/>
            <person name="Wang J."/>
            <person name="Gladyshev V.N."/>
        </authorList>
    </citation>
    <scope>NUCLEOTIDE SEQUENCE [LARGE SCALE GENOMIC DNA]</scope>
</reference>
<keyword evidence="3" id="KW-1185">Reference proteome</keyword>
<dbReference type="Proteomes" id="UP000052978">
    <property type="component" value="Unassembled WGS sequence"/>
</dbReference>